<reference evidence="2 3" key="2">
    <citation type="submission" date="2018-11" db="EMBL/GenBank/DDBJ databases">
        <authorList>
            <consortium name="Pathogen Informatics"/>
        </authorList>
    </citation>
    <scope>NUCLEOTIDE SEQUENCE [LARGE SCALE GENOMIC DNA]</scope>
    <source>
        <strain evidence="2 3">Egypt</strain>
    </source>
</reference>
<feature type="compositionally biased region" description="Polar residues" evidence="1">
    <location>
        <begin position="159"/>
        <end position="175"/>
    </location>
</feature>
<evidence type="ECO:0000313" key="2">
    <source>
        <dbReference type="EMBL" id="VDP92157.1"/>
    </source>
</evidence>
<sequence>MNLELSRPDTYIINCAESFELQQSIPVSDDEEEDRSVDADSNLTDDDLPNAYNTNIEVKTPHDHHFFVTNCITEHAETRPSVEFDHSLETDDDDGEEQDITESASYEISPLSALPSCSRQKEDRKSDSVSSEEQDTVETGDQSHTPTRPQFEAGAHADVNNSVDHSVEHSWSPSELSVDLEPFTEPNPAVPGPKSPHSEHNPDHASTPQ</sequence>
<dbReference type="EMBL" id="UZAN01058843">
    <property type="protein sequence ID" value="VDP92157.1"/>
    <property type="molecule type" value="Genomic_DNA"/>
</dbReference>
<feature type="compositionally biased region" description="Polar residues" evidence="1">
    <location>
        <begin position="139"/>
        <end position="148"/>
    </location>
</feature>
<feature type="compositionally biased region" description="Basic and acidic residues" evidence="1">
    <location>
        <begin position="80"/>
        <end position="89"/>
    </location>
</feature>
<proteinExistence type="predicted"/>
<dbReference type="WBParaSite" id="ECPE_0001492501-mRNA-1">
    <property type="protein sequence ID" value="ECPE_0001492501-mRNA-1"/>
    <property type="gene ID" value="ECPE_0001492501"/>
</dbReference>
<reference evidence="4" key="1">
    <citation type="submission" date="2016-06" db="UniProtKB">
        <authorList>
            <consortium name="WormBaseParasite"/>
        </authorList>
    </citation>
    <scope>IDENTIFICATION</scope>
</reference>
<evidence type="ECO:0000313" key="4">
    <source>
        <dbReference type="WBParaSite" id="ECPE_0001492501-mRNA-1"/>
    </source>
</evidence>
<protein>
    <submittedName>
        <fullName evidence="4">Osteopontin</fullName>
    </submittedName>
</protein>
<dbReference type="Proteomes" id="UP000272942">
    <property type="component" value="Unassembled WGS sequence"/>
</dbReference>
<gene>
    <name evidence="2" type="ORF">ECPE_LOCUS14885</name>
</gene>
<feature type="region of interest" description="Disordered" evidence="1">
    <location>
        <begin position="25"/>
        <end position="50"/>
    </location>
</feature>
<evidence type="ECO:0000256" key="1">
    <source>
        <dbReference type="SAM" id="MobiDB-lite"/>
    </source>
</evidence>
<accession>A0A183B6Q0</accession>
<organism evidence="4">
    <name type="scientific">Echinostoma caproni</name>
    <dbReference type="NCBI Taxonomy" id="27848"/>
    <lineage>
        <taxon>Eukaryota</taxon>
        <taxon>Metazoa</taxon>
        <taxon>Spiralia</taxon>
        <taxon>Lophotrochozoa</taxon>
        <taxon>Platyhelminthes</taxon>
        <taxon>Trematoda</taxon>
        <taxon>Digenea</taxon>
        <taxon>Plagiorchiida</taxon>
        <taxon>Echinostomata</taxon>
        <taxon>Echinostomatoidea</taxon>
        <taxon>Echinostomatidae</taxon>
        <taxon>Echinostoma</taxon>
    </lineage>
</organism>
<dbReference type="AlphaFoldDB" id="A0A183B6Q0"/>
<feature type="region of interest" description="Disordered" evidence="1">
    <location>
        <begin position="80"/>
        <end position="209"/>
    </location>
</feature>
<feature type="compositionally biased region" description="Acidic residues" evidence="1">
    <location>
        <begin position="90"/>
        <end position="100"/>
    </location>
</feature>
<name>A0A183B6Q0_9TREM</name>
<keyword evidence="3" id="KW-1185">Reference proteome</keyword>
<evidence type="ECO:0000313" key="3">
    <source>
        <dbReference type="Proteomes" id="UP000272942"/>
    </source>
</evidence>